<dbReference type="Pfam" id="PF00664">
    <property type="entry name" value="ABC_membrane"/>
    <property type="match status" value="2"/>
</dbReference>
<dbReference type="GO" id="GO:0016020">
    <property type="term" value="C:membrane"/>
    <property type="evidence" value="ECO:0007669"/>
    <property type="project" value="UniProtKB-SubCell"/>
</dbReference>
<dbReference type="InterPro" id="IPR003439">
    <property type="entry name" value="ABC_transporter-like_ATP-bd"/>
</dbReference>
<feature type="region of interest" description="Disordered" evidence="10">
    <location>
        <begin position="1862"/>
        <end position="2011"/>
    </location>
</feature>
<evidence type="ECO:0000313" key="16">
    <source>
        <dbReference type="Proteomes" id="UP000054928"/>
    </source>
</evidence>
<feature type="transmembrane region" description="Helical" evidence="11">
    <location>
        <begin position="1152"/>
        <end position="1173"/>
    </location>
</feature>
<dbReference type="SUPFAM" id="SSF90123">
    <property type="entry name" value="ABC transporter transmembrane region"/>
    <property type="match status" value="2"/>
</dbReference>
<dbReference type="OrthoDB" id="10261452at2759"/>
<feature type="transmembrane region" description="Helical" evidence="11">
    <location>
        <begin position="968"/>
        <end position="995"/>
    </location>
</feature>
<feature type="compositionally biased region" description="Acidic residues" evidence="10">
    <location>
        <begin position="1928"/>
        <end position="1937"/>
    </location>
</feature>
<dbReference type="Pfam" id="PF04427">
    <property type="entry name" value="Brix"/>
    <property type="match status" value="1"/>
</dbReference>
<dbReference type="RefSeq" id="XP_024585622.1">
    <property type="nucleotide sequence ID" value="XM_024720421.1"/>
</dbReference>
<dbReference type="CDD" id="cd03244">
    <property type="entry name" value="ABCC_MRP_domain2"/>
    <property type="match status" value="1"/>
</dbReference>
<feature type="domain" description="ABC transmembrane type-1" evidence="14">
    <location>
        <begin position="276"/>
        <end position="557"/>
    </location>
</feature>
<dbReference type="PROSITE" id="PS50833">
    <property type="entry name" value="BRIX"/>
    <property type="match status" value="1"/>
</dbReference>
<dbReference type="InterPro" id="IPR007109">
    <property type="entry name" value="Brix"/>
</dbReference>
<dbReference type="Gene3D" id="1.20.1560.10">
    <property type="entry name" value="ABC transporter type 1, transmembrane domain"/>
    <property type="match status" value="2"/>
</dbReference>
<feature type="compositionally biased region" description="Basic and acidic residues" evidence="10">
    <location>
        <begin position="869"/>
        <end position="882"/>
    </location>
</feature>
<evidence type="ECO:0000256" key="1">
    <source>
        <dbReference type="ARBA" id="ARBA00004141"/>
    </source>
</evidence>
<feature type="region of interest" description="Disordered" evidence="10">
    <location>
        <begin position="863"/>
        <end position="882"/>
    </location>
</feature>
<dbReference type="InterPro" id="IPR017871">
    <property type="entry name" value="ABC_transporter-like_CS"/>
</dbReference>
<dbReference type="FunFam" id="1.20.1560.10:FF:000013">
    <property type="entry name" value="ABC transporter C family member 2"/>
    <property type="match status" value="1"/>
</dbReference>
<dbReference type="FunFam" id="3.40.50.300:FF:001172">
    <property type="entry name" value="Cystic fibrosis transmembrane conductance regulator"/>
    <property type="match status" value="1"/>
</dbReference>
<feature type="compositionally biased region" description="Basic and acidic residues" evidence="10">
    <location>
        <begin position="1862"/>
        <end position="1875"/>
    </location>
</feature>
<feature type="compositionally biased region" description="Basic and acidic residues" evidence="10">
    <location>
        <begin position="1883"/>
        <end position="1906"/>
    </location>
</feature>
<feature type="transmembrane region" description="Helical" evidence="11">
    <location>
        <begin position="495"/>
        <end position="515"/>
    </location>
</feature>
<feature type="transmembrane region" description="Helical" evidence="11">
    <location>
        <begin position="59"/>
        <end position="80"/>
    </location>
</feature>
<dbReference type="EMBL" id="CCYD01003042">
    <property type="protein sequence ID" value="CEG49253.1"/>
    <property type="molecule type" value="Genomic_DNA"/>
</dbReference>
<dbReference type="GO" id="GO:0005524">
    <property type="term" value="F:ATP binding"/>
    <property type="evidence" value="ECO:0007669"/>
    <property type="project" value="UniProtKB-KW"/>
</dbReference>
<feature type="transmembrane region" description="Helical" evidence="11">
    <location>
        <begin position="1185"/>
        <end position="1204"/>
    </location>
</feature>
<feature type="transmembrane region" description="Helical" evidence="11">
    <location>
        <begin position="152"/>
        <end position="171"/>
    </location>
</feature>
<dbReference type="OMA" id="CEMEDAI"/>
<feature type="transmembrane region" description="Helical" evidence="11">
    <location>
        <begin position="311"/>
        <end position="330"/>
    </location>
</feature>
<dbReference type="GO" id="GO:0019843">
    <property type="term" value="F:rRNA binding"/>
    <property type="evidence" value="ECO:0007669"/>
    <property type="project" value="InterPro"/>
</dbReference>
<feature type="transmembrane region" description="Helical" evidence="11">
    <location>
        <begin position="415"/>
        <end position="435"/>
    </location>
</feature>
<dbReference type="PROSITE" id="PS50929">
    <property type="entry name" value="ABC_TM1F"/>
    <property type="match status" value="2"/>
</dbReference>
<evidence type="ECO:0000256" key="3">
    <source>
        <dbReference type="ARBA" id="ARBA00022692"/>
    </source>
</evidence>
<evidence type="ECO:0000256" key="11">
    <source>
        <dbReference type="SAM" id="Phobius"/>
    </source>
</evidence>
<feature type="domain" description="ABC transporter" evidence="13">
    <location>
        <begin position="1270"/>
        <end position="1508"/>
    </location>
</feature>
<dbReference type="GO" id="GO:0140359">
    <property type="term" value="F:ABC-type transporter activity"/>
    <property type="evidence" value="ECO:0007669"/>
    <property type="project" value="InterPro"/>
</dbReference>
<dbReference type="InterPro" id="IPR050173">
    <property type="entry name" value="ABC_transporter_C-like"/>
</dbReference>
<feature type="domain" description="ABC transporter" evidence="13">
    <location>
        <begin position="627"/>
        <end position="861"/>
    </location>
</feature>
<dbReference type="SUPFAM" id="SSF52540">
    <property type="entry name" value="P-loop containing nucleoside triphosphate hydrolases"/>
    <property type="match status" value="2"/>
</dbReference>
<feature type="transmembrane region" description="Helical" evidence="11">
    <location>
        <begin position="923"/>
        <end position="944"/>
    </location>
</feature>
<dbReference type="CDD" id="cd18605">
    <property type="entry name" value="ABC_6TM_MRP7_D2_like"/>
    <property type="match status" value="1"/>
</dbReference>
<evidence type="ECO:0000256" key="8">
    <source>
        <dbReference type="ARBA" id="ARBA00023136"/>
    </source>
</evidence>
<protein>
    <submittedName>
        <fullName evidence="15">Atp-binding cassette superfamily</fullName>
    </submittedName>
</protein>
<keyword evidence="2" id="KW-0813">Transport</keyword>
<dbReference type="GO" id="GO:0016887">
    <property type="term" value="F:ATP hydrolysis activity"/>
    <property type="evidence" value="ECO:0007669"/>
    <property type="project" value="InterPro"/>
</dbReference>
<evidence type="ECO:0000313" key="15">
    <source>
        <dbReference type="EMBL" id="CEG49253.1"/>
    </source>
</evidence>
<evidence type="ECO:0000256" key="10">
    <source>
        <dbReference type="SAM" id="MobiDB-lite"/>
    </source>
</evidence>
<dbReference type="InterPro" id="IPR003593">
    <property type="entry name" value="AAA+_ATPase"/>
</dbReference>
<keyword evidence="16" id="KW-1185">Reference proteome</keyword>
<feature type="domain" description="ABC transmembrane type-1" evidence="14">
    <location>
        <begin position="951"/>
        <end position="1212"/>
    </location>
</feature>
<keyword evidence="6 15" id="KW-0067">ATP-binding</keyword>
<evidence type="ECO:0000256" key="6">
    <source>
        <dbReference type="ARBA" id="ARBA00022840"/>
    </source>
</evidence>
<dbReference type="Proteomes" id="UP000054928">
    <property type="component" value="Unassembled WGS sequence"/>
</dbReference>
<evidence type="ECO:0000256" key="5">
    <source>
        <dbReference type="ARBA" id="ARBA00022741"/>
    </source>
</evidence>
<keyword evidence="4" id="KW-0677">Repeat</keyword>
<dbReference type="CDD" id="cd18598">
    <property type="entry name" value="ABC_6TM_MRP7_D1_like"/>
    <property type="match status" value="1"/>
</dbReference>
<evidence type="ECO:0000259" key="14">
    <source>
        <dbReference type="PROSITE" id="PS50929"/>
    </source>
</evidence>
<feature type="domain" description="Brix" evidence="12">
    <location>
        <begin position="1585"/>
        <end position="1850"/>
    </location>
</feature>
<feature type="transmembrane region" description="Helical" evidence="11">
    <location>
        <begin position="270"/>
        <end position="291"/>
    </location>
</feature>
<evidence type="ECO:0000256" key="7">
    <source>
        <dbReference type="ARBA" id="ARBA00022989"/>
    </source>
</evidence>
<evidence type="ECO:0000259" key="13">
    <source>
        <dbReference type="PROSITE" id="PS50893"/>
    </source>
</evidence>
<dbReference type="InterPro" id="IPR036640">
    <property type="entry name" value="ABC1_TM_sf"/>
</dbReference>
<keyword evidence="7 11" id="KW-1133">Transmembrane helix</keyword>
<evidence type="ECO:0000259" key="12">
    <source>
        <dbReference type="PROSITE" id="PS50833"/>
    </source>
</evidence>
<dbReference type="PROSITE" id="PS50893">
    <property type="entry name" value="ABC_TRANSPORTER_2"/>
    <property type="match status" value="2"/>
</dbReference>
<dbReference type="InterPro" id="IPR011527">
    <property type="entry name" value="ABC1_TM_dom"/>
</dbReference>
<reference evidence="16" key="1">
    <citation type="submission" date="2014-09" db="EMBL/GenBank/DDBJ databases">
        <authorList>
            <person name="Sharma Rahul"/>
            <person name="Thines Marco"/>
        </authorList>
    </citation>
    <scope>NUCLEOTIDE SEQUENCE [LARGE SCALE GENOMIC DNA]</scope>
</reference>
<dbReference type="SMART" id="SM00879">
    <property type="entry name" value="Brix"/>
    <property type="match status" value="1"/>
</dbReference>
<feature type="transmembrane region" description="Helical" evidence="11">
    <location>
        <begin position="92"/>
        <end position="110"/>
    </location>
</feature>
<dbReference type="Gene3D" id="3.40.50.300">
    <property type="entry name" value="P-loop containing nucleotide triphosphate hydrolases"/>
    <property type="match status" value="2"/>
</dbReference>
<dbReference type="STRING" id="4781.A0A0P1B5C4"/>
<dbReference type="SMART" id="SM00382">
    <property type="entry name" value="AAA"/>
    <property type="match status" value="2"/>
</dbReference>
<keyword evidence="8 11" id="KW-0472">Membrane</keyword>
<dbReference type="Pfam" id="PF00005">
    <property type="entry name" value="ABC_tran"/>
    <property type="match status" value="2"/>
</dbReference>
<feature type="transmembrane region" description="Helical" evidence="11">
    <location>
        <begin position="392"/>
        <end position="409"/>
    </location>
</feature>
<evidence type="ECO:0000256" key="9">
    <source>
        <dbReference type="ARBA" id="ARBA00023180"/>
    </source>
</evidence>
<evidence type="ECO:0000256" key="2">
    <source>
        <dbReference type="ARBA" id="ARBA00022448"/>
    </source>
</evidence>
<feature type="transmembrane region" description="Helical" evidence="11">
    <location>
        <begin position="1054"/>
        <end position="1080"/>
    </location>
</feature>
<proteinExistence type="predicted"/>
<dbReference type="PROSITE" id="PS00211">
    <property type="entry name" value="ABC_TRANSPORTER_1"/>
    <property type="match status" value="2"/>
</dbReference>
<dbReference type="GO" id="GO:0006364">
    <property type="term" value="P:rRNA processing"/>
    <property type="evidence" value="ECO:0007669"/>
    <property type="project" value="InterPro"/>
</dbReference>
<keyword evidence="5" id="KW-0547">Nucleotide-binding</keyword>
<organism evidence="15 16">
    <name type="scientific">Plasmopara halstedii</name>
    <name type="common">Downy mildew of sunflower</name>
    <dbReference type="NCBI Taxonomy" id="4781"/>
    <lineage>
        <taxon>Eukaryota</taxon>
        <taxon>Sar</taxon>
        <taxon>Stramenopiles</taxon>
        <taxon>Oomycota</taxon>
        <taxon>Peronosporomycetes</taxon>
        <taxon>Peronosporales</taxon>
        <taxon>Peronosporaceae</taxon>
        <taxon>Plasmopara</taxon>
    </lineage>
</organism>
<evidence type="ECO:0000256" key="4">
    <source>
        <dbReference type="ARBA" id="ARBA00022737"/>
    </source>
</evidence>
<sequence length="2011" mass="224035">MHLLSVYCVAFDGSLLSSEHCSQLLLLQASHLVLLLLCTSQVLRLAGGHTKGLNSHSEVDVVLFVLHFMAIMATIVFSIVQTGVAMMNHLSASLVIGASITVAALSFYAVETLFEFLQHTKSKKIITFVVFLGGIEEIMWRDPTIQSSERLAILMHWKVISYAITAIIAVIRMAIYKEIDECVEEYKQSKLAKKTVKDSPLDRIGWISQLSFNWISPFIVLGQKRRLELNDIPNLPRREATSIVTAKFHEECRRELGSHQPSFLRLARRLYGANILIFALWSTFNKAIGLASPLLLKFFLDWADSSTPSLTMGYILAVAMGTRSILAAVSGTQYDLAWKRFDLQVRAGLQSAIYMRTLELSSQERREAGGLGRITNLLSVDVGRIVGMPGQLFELILIPIEILVALIVLSQAVSVAFIAGLAALAIMLPLQTILGRKIQSVTKDMMRYRDTRVSLAAESLKAIRTLKLLGWVNLRRETMSHARSLEMGRLQLRKYLDAFCVFSWASTPVVVQVAVFGTAIFLGQAITAANAFTAIALLDRLIFPMNYFPWIISGFLEARVSALRIRDFLFNKNDLKMSERMSTESHASEFKQEVDAIVSIHDAEFRWSMMTDVSMEDNNTDPDTPLLINTSFSSSETHQFVLRIKELQLRPGSIYIVCGPVGAGKSSLLLALIGEMSCICGRFDKKLSTCSYSPQTPWLFRGSVEANVTLCKDDKEESAVSIDWDRYEHIIRACELEADFRNVKCPVNVAESGGNFSGGQRARINLARALYQRAHLYLLDDPFSGLDGETASKVVTNCFNPNSSVVSKDAAVVVVTHSLNLLPYFSPDAHIIVMDDGCIVEQGTYDVLKTSTLHSRFMSLLSSSGSQERTNDTAKSDREKPEVNISIDAKSLPEKIAQVSPVSSEDDEERETGAVSWRIWKSYALDVGWILAIVIVWMVLAMQITRNSLDWWIAVYTDGKHAISPRKFALVLLYIACANILVVFLRSFLFAYGGLRAARVTYKKLVQSVFAAPLSFFERTPAGRILNRLSGDTCTVDETLPFILNLFLRDAAELLGLVVILFYGNRLVLVVLVPLSILYFHLQRVYRPSSRHLKRLDAVTQSPLLAMFTDTLDGLTVIRAAQKQQQYAHDYGERLNRSQRVSFLGSTTSAWFGLRLDLLGVCVTSFVAVFAVADFHMTGKVNPGTLGLTLTYALPIVGKLNALLNSFVDSERQMIAVERVKEYMDLESEEHVVKADSLSKVSKLPNMWPSAGHIVIKDLTVTYGPPTSDLKHHELRPSQAKALALNNVNCDIPAGQKVGICGRTGAGKSTLLNALFRTVPWEYGSNIIIDNVPLSSVGLDDLRSRLTYVPQDVVLFSGTIRSNLDPSGVIDDEQLWTVLRKCGGLANTIAKLDRGLDFTIQGGAKDLVATFSQGQAQLLCIARALLRPSKILCIDEATASIDEETERMISEAIASEFAASTVLTVAHRIQTILHCERVLLLENGRIVESGAPKELSQTRTIAEVTLMTVGKENKYIKLQKLIQFDSMKMEASAYVSLSFLISIEYAPTLTLLTHFDIAIIVLQYFQRKTRTHVVEAPNVEKDNTPMSFVFKMGKVPGVVSSLVQDVRRVMAPYTADKLREKRKNTLKDFVHVGAPLGVTHFIFFTHTEAGTNLKIARIPRGPTLSFKVTKYSLMGQMHLVVRRPVDATQALKSKPLVVLNNFTAVDDHIKLMNVTFQNMFPAIDVQTVALSECRRVVLFNYEKESDTIEFRQYVIRATPLGLSKSVKTIVKAKIPNLNKLEDISEYVLGNGAGIGSASDSEVDDEAAHVTLPDSFRGRGNQKAEKSAVRLTEIGPRLTLSLTKVERGICEGDVLYHAFKTKTPEESSKAKAKHEAALALKRQRREEQENNVAKKKEIKEAKKQQKAERKRKRENEEDFDETTAATGGIEDDSELDDVEYYRQEVGEEPETYMFPDKKKKQKNKQQKVDGLGNTRLQKPSEVASSDKKSRFLKPGIKAPKGQVIRQRQSKKT</sequence>
<name>A0A0P1B5C4_PLAHL</name>
<comment type="subcellular location">
    <subcellularLocation>
        <location evidence="1">Membrane</location>
        <topology evidence="1">Multi-pass membrane protein</topology>
    </subcellularLocation>
</comment>
<dbReference type="PANTHER" id="PTHR24223">
    <property type="entry name" value="ATP-BINDING CASSETTE SUB-FAMILY C"/>
    <property type="match status" value="1"/>
</dbReference>
<dbReference type="GeneID" id="36402080"/>
<accession>A0A0P1B5C4</accession>
<dbReference type="PANTHER" id="PTHR24223:SF441">
    <property type="match status" value="1"/>
</dbReference>
<dbReference type="InterPro" id="IPR027417">
    <property type="entry name" value="P-loop_NTPase"/>
</dbReference>
<keyword evidence="9" id="KW-0325">Glycoprotein</keyword>
<keyword evidence="3 11" id="KW-0812">Transmembrane</keyword>